<dbReference type="AlphaFoldDB" id="A0AB39KWC9"/>
<reference evidence="1" key="1">
    <citation type="submission" date="2024-06" db="EMBL/GenBank/DDBJ databases">
        <title>Caulobacter inopinatus, sp. nov.</title>
        <authorList>
            <person name="Donachie S.P."/>
        </authorList>
    </citation>
    <scope>NUCLEOTIDE SEQUENCE</scope>
    <source>
        <strain evidence="1">73W</strain>
    </source>
</reference>
<protein>
    <submittedName>
        <fullName evidence="1">Uncharacterized protein</fullName>
    </submittedName>
</protein>
<dbReference type="EMBL" id="CP158375">
    <property type="protein sequence ID" value="XDO98038.1"/>
    <property type="molecule type" value="Genomic_DNA"/>
</dbReference>
<name>A0AB39KWC9_9CAUL</name>
<accession>A0AB39KWC9</accession>
<gene>
    <name evidence="1" type="ORF">ABOZ73_06370</name>
</gene>
<evidence type="ECO:0000313" key="1">
    <source>
        <dbReference type="EMBL" id="XDO98038.1"/>
    </source>
</evidence>
<dbReference type="RefSeq" id="WP_369061650.1">
    <property type="nucleotide sequence ID" value="NZ_CP158375.1"/>
</dbReference>
<sequence>MAVVTAGEETAKVTLCASPEIRAGFERMVPMHQGKACALNAQPEFLPNRVNIRCIADERPMLVENFLAGDPQRDFSVYMRMRSLDGGEIVREQTRHYRLLGDCPAGWRAGWSTDRNGRVVPAT</sequence>
<proteinExistence type="predicted"/>
<organism evidence="1">
    <name type="scientific">Caulobacter sp. 73W</name>
    <dbReference type="NCBI Taxonomy" id="3161137"/>
    <lineage>
        <taxon>Bacteria</taxon>
        <taxon>Pseudomonadati</taxon>
        <taxon>Pseudomonadota</taxon>
        <taxon>Alphaproteobacteria</taxon>
        <taxon>Caulobacterales</taxon>
        <taxon>Caulobacteraceae</taxon>
        <taxon>Caulobacter</taxon>
    </lineage>
</organism>